<feature type="transmembrane region" description="Helical" evidence="5">
    <location>
        <begin position="158"/>
        <end position="178"/>
    </location>
</feature>
<dbReference type="GO" id="GO:0012505">
    <property type="term" value="C:endomembrane system"/>
    <property type="evidence" value="ECO:0007669"/>
    <property type="project" value="UniProtKB-SubCell"/>
</dbReference>
<evidence type="ECO:0000256" key="7">
    <source>
        <dbReference type="SAM" id="MobiDB-lite"/>
    </source>
</evidence>
<feature type="transmembrane region" description="Helical" evidence="5">
    <location>
        <begin position="300"/>
        <end position="320"/>
    </location>
</feature>
<feature type="transmembrane region" description="Helical" evidence="5">
    <location>
        <begin position="399"/>
        <end position="426"/>
    </location>
</feature>
<feature type="transmembrane region" description="Helical" evidence="5">
    <location>
        <begin position="483"/>
        <end position="503"/>
    </location>
</feature>
<feature type="transmembrane region" description="Helical" evidence="5">
    <location>
        <begin position="102"/>
        <end position="122"/>
    </location>
</feature>
<reference evidence="9 10" key="1">
    <citation type="submission" date="2018-08" db="EMBL/GenBank/DDBJ databases">
        <title>Recombination of ecologically and evolutionarily significant loci maintains genetic cohesion in the Pseudomonas syringae species complex.</title>
        <authorList>
            <person name="Dillon M."/>
            <person name="Thakur S."/>
            <person name="Almeida R.N.D."/>
            <person name="Weir B.S."/>
            <person name="Guttman D.S."/>
        </authorList>
    </citation>
    <scope>NUCLEOTIDE SEQUENCE [LARGE SCALE GENOMIC DNA]</scope>
    <source>
        <strain evidence="9 10">ICMP 14479</strain>
    </source>
</reference>
<comment type="function">
    <text evidence="5">NDH-1 shuttles electrons from NADH, via FMN and iron-sulfur (Fe-S) centers, to quinones in the respiratory chain. The immediate electron acceptor for the enzyme in this species is believed to be ubiquinone. Couples the redox reaction to proton translocation (for every two electrons transferred, four hydrogen ions are translocated across the cytoplasmic membrane), and thus conserves the redox energy in a proton gradient.</text>
</comment>
<evidence type="ECO:0000256" key="1">
    <source>
        <dbReference type="ARBA" id="ARBA00004127"/>
    </source>
</evidence>
<feature type="transmembrane region" description="Helical" evidence="5">
    <location>
        <begin position="268"/>
        <end position="288"/>
    </location>
</feature>
<evidence type="ECO:0000259" key="8">
    <source>
        <dbReference type="Pfam" id="PF00361"/>
    </source>
</evidence>
<feature type="domain" description="NADH:quinone oxidoreductase/Mrp antiporter transmembrane" evidence="8">
    <location>
        <begin position="152"/>
        <end position="448"/>
    </location>
</feature>
<dbReference type="InterPro" id="IPR010096">
    <property type="entry name" value="NADH-Q_OxRdtase_suN/2"/>
</dbReference>
<feature type="transmembrane region" description="Helical" evidence="5">
    <location>
        <begin position="134"/>
        <end position="152"/>
    </location>
</feature>
<dbReference type="AlphaFoldDB" id="A0A3M5UZR9"/>
<feature type="transmembrane region" description="Helical" evidence="5">
    <location>
        <begin position="438"/>
        <end position="463"/>
    </location>
</feature>
<keyword evidence="5" id="KW-1003">Cell membrane</keyword>
<dbReference type="GO" id="GO:0048038">
    <property type="term" value="F:quinone binding"/>
    <property type="evidence" value="ECO:0007669"/>
    <property type="project" value="UniProtKB-KW"/>
</dbReference>
<evidence type="ECO:0000313" key="9">
    <source>
        <dbReference type="EMBL" id="RMU51401.1"/>
    </source>
</evidence>
<keyword evidence="5" id="KW-1278">Translocase</keyword>
<keyword evidence="2 5" id="KW-0812">Transmembrane</keyword>
<comment type="similarity">
    <text evidence="5">Belongs to the complex I subunit 2 family.</text>
</comment>
<comment type="subcellular location">
    <subcellularLocation>
        <location evidence="5">Cell membrane</location>
        <topology evidence="5">Multi-pass membrane protein</topology>
    </subcellularLocation>
    <subcellularLocation>
        <location evidence="1">Endomembrane system</location>
        <topology evidence="1">Multi-pass membrane protein</topology>
    </subcellularLocation>
    <subcellularLocation>
        <location evidence="6">Membrane</location>
        <topology evidence="6">Multi-pass membrane protein</topology>
    </subcellularLocation>
</comment>
<feature type="transmembrane region" description="Helical" evidence="5">
    <location>
        <begin position="63"/>
        <end position="82"/>
    </location>
</feature>
<evidence type="ECO:0000256" key="2">
    <source>
        <dbReference type="ARBA" id="ARBA00022692"/>
    </source>
</evidence>
<keyword evidence="3 5" id="KW-1133">Transmembrane helix</keyword>
<dbReference type="GO" id="GO:0008137">
    <property type="term" value="F:NADH dehydrogenase (ubiquinone) activity"/>
    <property type="evidence" value="ECO:0007669"/>
    <property type="project" value="InterPro"/>
</dbReference>
<dbReference type="NCBIfam" id="NF004439">
    <property type="entry name" value="PRK05777.1-1"/>
    <property type="match status" value="1"/>
</dbReference>
<dbReference type="PRINTS" id="PR01434">
    <property type="entry name" value="NADHDHGNASE5"/>
</dbReference>
<evidence type="ECO:0000256" key="6">
    <source>
        <dbReference type="RuleBase" id="RU000320"/>
    </source>
</evidence>
<keyword evidence="5" id="KW-0520">NAD</keyword>
<feature type="transmembrane region" description="Helical" evidence="5">
    <location>
        <begin position="327"/>
        <end position="346"/>
    </location>
</feature>
<feature type="transmembrane region" description="Helical" evidence="5">
    <location>
        <begin position="34"/>
        <end position="56"/>
    </location>
</feature>
<evidence type="ECO:0000313" key="10">
    <source>
        <dbReference type="Proteomes" id="UP000280395"/>
    </source>
</evidence>
<comment type="caution">
    <text evidence="9">The sequence shown here is derived from an EMBL/GenBank/DDBJ whole genome shotgun (WGS) entry which is preliminary data.</text>
</comment>
<keyword evidence="5" id="KW-0813">Transport</keyword>
<dbReference type="EC" id="7.1.1.-" evidence="5"/>
<evidence type="ECO:0000256" key="3">
    <source>
        <dbReference type="ARBA" id="ARBA00022989"/>
    </source>
</evidence>
<keyword evidence="4 5" id="KW-0472">Membrane</keyword>
<dbReference type="GO" id="GO:0005886">
    <property type="term" value="C:plasma membrane"/>
    <property type="evidence" value="ECO:0007669"/>
    <property type="project" value="UniProtKB-SubCell"/>
</dbReference>
<evidence type="ECO:0000256" key="5">
    <source>
        <dbReference type="HAMAP-Rule" id="MF_00445"/>
    </source>
</evidence>
<keyword evidence="5" id="KW-0830">Ubiquinone</keyword>
<dbReference type="EMBL" id="RBUA01001000">
    <property type="protein sequence ID" value="RMU51401.1"/>
    <property type="molecule type" value="Genomic_DNA"/>
</dbReference>
<gene>
    <name evidence="5" type="primary">nuoN</name>
    <name evidence="9" type="ORF">ALP29_05026</name>
</gene>
<dbReference type="Pfam" id="PF00361">
    <property type="entry name" value="Proton_antipo_M"/>
    <property type="match status" value="1"/>
</dbReference>
<feature type="transmembrane region" description="Helical" evidence="5">
    <location>
        <begin position="190"/>
        <end position="209"/>
    </location>
</feature>
<feature type="transmembrane region" description="Helical" evidence="5">
    <location>
        <begin position="358"/>
        <end position="379"/>
    </location>
</feature>
<evidence type="ECO:0000256" key="4">
    <source>
        <dbReference type="ARBA" id="ARBA00023136"/>
    </source>
</evidence>
<dbReference type="GO" id="GO:0050136">
    <property type="term" value="F:NADH dehydrogenase (quinone) (non-electrogenic) activity"/>
    <property type="evidence" value="ECO:0007669"/>
    <property type="project" value="UniProtKB-UniRule"/>
</dbReference>
<protein>
    <recommendedName>
        <fullName evidence="5">NADH-quinone oxidoreductase subunit N</fullName>
        <ecNumber evidence="5">7.1.1.-</ecNumber>
    </recommendedName>
    <alternativeName>
        <fullName evidence="5">NADH dehydrogenase I subunit N</fullName>
    </alternativeName>
    <alternativeName>
        <fullName evidence="5">NDH-1 subunit N</fullName>
    </alternativeName>
</protein>
<keyword evidence="5" id="KW-0874">Quinone</keyword>
<proteinExistence type="inferred from homology"/>
<dbReference type="PANTHER" id="PTHR22773">
    <property type="entry name" value="NADH DEHYDROGENASE"/>
    <property type="match status" value="1"/>
</dbReference>
<name>A0A3M5UZR9_PSESX</name>
<dbReference type="HAMAP" id="MF_00445">
    <property type="entry name" value="NDH1_NuoN_1"/>
    <property type="match status" value="1"/>
</dbReference>
<dbReference type="Proteomes" id="UP000280395">
    <property type="component" value="Unassembled WGS sequence"/>
</dbReference>
<accession>A0A3M5UZR9</accession>
<comment type="catalytic activity">
    <reaction evidence="5">
        <text>a quinone + NADH + 5 H(+)(in) = a quinol + NAD(+) + 4 H(+)(out)</text>
        <dbReference type="Rhea" id="RHEA:57888"/>
        <dbReference type="ChEBI" id="CHEBI:15378"/>
        <dbReference type="ChEBI" id="CHEBI:24646"/>
        <dbReference type="ChEBI" id="CHEBI:57540"/>
        <dbReference type="ChEBI" id="CHEBI:57945"/>
        <dbReference type="ChEBI" id="CHEBI:132124"/>
    </reaction>
</comment>
<comment type="subunit">
    <text evidence="5">NDH-1 is composed of 13 different subunits. Subunits NuoA, H, J, K, L, M, N constitute the membrane sector of the complex.</text>
</comment>
<dbReference type="InterPro" id="IPR001750">
    <property type="entry name" value="ND/Mrp_TM"/>
</dbReference>
<feature type="region of interest" description="Disordered" evidence="7">
    <location>
        <begin position="1"/>
        <end position="21"/>
    </location>
</feature>
<feature type="transmembrane region" description="Helical" evidence="5">
    <location>
        <begin position="232"/>
        <end position="256"/>
    </location>
</feature>
<dbReference type="NCBIfam" id="TIGR01770">
    <property type="entry name" value="NDH_I_N"/>
    <property type="match status" value="1"/>
</dbReference>
<sequence length="513" mass="54582">MPQRCMACSSGSAPPSPNSLRPGKSAMEFTIQHFIALAPLLITSLTIVVVMLAIAWRRNHSQTFLLSCAGLNLALLSIIPALKVAPLAVTPLMMVDDFALLYIALILVATLACVTLAHAYLGEGGTGYPGNREELYLLILLAAAGGIVLVSAQHLAGLFIGLELLSIPTYGLVAYAFFNKRSLEAGIKYMVLSAAGSAFLLFGMALLYAEAGSLSFTGIGHALAATNSPAPIAQLGLAMMLIGLAFKLSLVPFHLWTPDVYEGAPAPVAAFLATASKVAVFAVMVRLFQISPAANTGVLSNVLTVIAIASILFGNLLALTQNNLKRLLGYSSIAHFGYLLIALVASKGLAVEAIGVYLVTYVITSLGAFGVITLMSSPYKGRDADALYEYRGLFWRRPYLTAVLTVMMLSLAGIPLTAGFIGKFYIVATGVEAHEWWLVASLVLGSAIGVFYYLRVMVTLYLIEPNLRRVDAELHWEQKAGGVMLLAIALLAFFLGVYPQPLLTLVQHAVLGV</sequence>
<organism evidence="9 10">
    <name type="scientific">Pseudomonas syringae pv. avii</name>
    <dbReference type="NCBI Taxonomy" id="663959"/>
    <lineage>
        <taxon>Bacteria</taxon>
        <taxon>Pseudomonadati</taxon>
        <taxon>Pseudomonadota</taxon>
        <taxon>Gammaproteobacteria</taxon>
        <taxon>Pseudomonadales</taxon>
        <taxon>Pseudomonadaceae</taxon>
        <taxon>Pseudomonas</taxon>
        <taxon>Pseudomonas syringae</taxon>
    </lineage>
</organism>
<dbReference type="GO" id="GO:0042773">
    <property type="term" value="P:ATP synthesis coupled electron transport"/>
    <property type="evidence" value="ECO:0007669"/>
    <property type="project" value="InterPro"/>
</dbReference>